<feature type="transmembrane region" description="Helical" evidence="6">
    <location>
        <begin position="258"/>
        <end position="275"/>
    </location>
</feature>
<keyword evidence="4 6" id="KW-1133">Transmembrane helix</keyword>
<keyword evidence="5 6" id="KW-0472">Membrane</keyword>
<dbReference type="PANTHER" id="PTHR32322:SF2">
    <property type="entry name" value="EAMA DOMAIN-CONTAINING PROTEIN"/>
    <property type="match status" value="1"/>
</dbReference>
<dbReference type="Gene3D" id="1.10.3730.20">
    <property type="match status" value="1"/>
</dbReference>
<name>A0ABV1CTQ5_9FIRM</name>
<evidence type="ECO:0000256" key="4">
    <source>
        <dbReference type="ARBA" id="ARBA00022989"/>
    </source>
</evidence>
<feature type="transmembrane region" description="Helical" evidence="6">
    <location>
        <begin position="141"/>
        <end position="160"/>
    </location>
</feature>
<evidence type="ECO:0000256" key="6">
    <source>
        <dbReference type="SAM" id="Phobius"/>
    </source>
</evidence>
<dbReference type="Proteomes" id="UP001433088">
    <property type="component" value="Unassembled WGS sequence"/>
</dbReference>
<feature type="transmembrane region" description="Helical" evidence="6">
    <location>
        <begin position="118"/>
        <end position="135"/>
    </location>
</feature>
<accession>A0ABV1CTQ5</accession>
<feature type="transmembrane region" description="Helical" evidence="6">
    <location>
        <begin position="233"/>
        <end position="252"/>
    </location>
</feature>
<evidence type="ECO:0000256" key="2">
    <source>
        <dbReference type="ARBA" id="ARBA00007362"/>
    </source>
</evidence>
<keyword evidence="3 6" id="KW-0812">Transmembrane</keyword>
<comment type="similarity">
    <text evidence="2">Belongs to the EamA transporter family.</text>
</comment>
<protein>
    <submittedName>
        <fullName evidence="8">EamA family transporter</fullName>
    </submittedName>
</protein>
<reference evidence="8 9" key="1">
    <citation type="submission" date="2024-03" db="EMBL/GenBank/DDBJ databases">
        <title>Human intestinal bacterial collection.</title>
        <authorList>
            <person name="Pauvert C."/>
            <person name="Hitch T.C.A."/>
            <person name="Clavel T."/>
        </authorList>
    </citation>
    <scope>NUCLEOTIDE SEQUENCE [LARGE SCALE GENOMIC DNA]</scope>
    <source>
        <strain evidence="8 9">CLA-AA-H81</strain>
    </source>
</reference>
<proteinExistence type="inferred from homology"/>
<dbReference type="Pfam" id="PF00892">
    <property type="entry name" value="EamA"/>
    <property type="match status" value="2"/>
</dbReference>
<evidence type="ECO:0000256" key="5">
    <source>
        <dbReference type="ARBA" id="ARBA00023136"/>
    </source>
</evidence>
<evidence type="ECO:0000256" key="3">
    <source>
        <dbReference type="ARBA" id="ARBA00022692"/>
    </source>
</evidence>
<dbReference type="EMBL" id="JBBMEU010000007">
    <property type="protein sequence ID" value="MEQ2421536.1"/>
    <property type="molecule type" value="Genomic_DNA"/>
</dbReference>
<feature type="domain" description="EamA" evidence="7">
    <location>
        <begin position="142"/>
        <end position="275"/>
    </location>
</feature>
<evidence type="ECO:0000259" key="7">
    <source>
        <dbReference type="Pfam" id="PF00892"/>
    </source>
</evidence>
<feature type="transmembrane region" description="Helical" evidence="6">
    <location>
        <begin position="29"/>
        <end position="50"/>
    </location>
</feature>
<comment type="subcellular location">
    <subcellularLocation>
        <location evidence="1">Membrane</location>
        <topology evidence="1">Multi-pass membrane protein</topology>
    </subcellularLocation>
</comment>
<dbReference type="RefSeq" id="WP_292106260.1">
    <property type="nucleotide sequence ID" value="NZ_JBBMEU010000007.1"/>
</dbReference>
<feature type="transmembrane region" description="Helical" evidence="6">
    <location>
        <begin position="89"/>
        <end position="109"/>
    </location>
</feature>
<organism evidence="8 9">
    <name type="scientific">Megasphaera intestinihominis</name>
    <dbReference type="NCBI Taxonomy" id="3133159"/>
    <lineage>
        <taxon>Bacteria</taxon>
        <taxon>Bacillati</taxon>
        <taxon>Bacillota</taxon>
        <taxon>Negativicutes</taxon>
        <taxon>Veillonellales</taxon>
        <taxon>Veillonellaceae</taxon>
        <taxon>Megasphaera</taxon>
    </lineage>
</organism>
<feature type="transmembrane region" description="Helical" evidence="6">
    <location>
        <begin position="197"/>
        <end position="221"/>
    </location>
</feature>
<dbReference type="InterPro" id="IPR000620">
    <property type="entry name" value="EamA_dom"/>
</dbReference>
<feature type="transmembrane region" description="Helical" evidence="6">
    <location>
        <begin position="62"/>
        <end position="83"/>
    </location>
</feature>
<comment type="caution">
    <text evidence="8">The sequence shown here is derived from an EMBL/GenBank/DDBJ whole genome shotgun (WGS) entry which is preliminary data.</text>
</comment>
<keyword evidence="9" id="KW-1185">Reference proteome</keyword>
<dbReference type="SUPFAM" id="SSF103481">
    <property type="entry name" value="Multidrug resistance efflux transporter EmrE"/>
    <property type="match status" value="2"/>
</dbReference>
<feature type="domain" description="EamA" evidence="7">
    <location>
        <begin position="5"/>
        <end position="131"/>
    </location>
</feature>
<dbReference type="PANTHER" id="PTHR32322">
    <property type="entry name" value="INNER MEMBRANE TRANSPORTER"/>
    <property type="match status" value="1"/>
</dbReference>
<evidence type="ECO:0000256" key="1">
    <source>
        <dbReference type="ARBA" id="ARBA00004141"/>
    </source>
</evidence>
<feature type="transmembrane region" description="Helical" evidence="6">
    <location>
        <begin position="172"/>
        <end position="191"/>
    </location>
</feature>
<evidence type="ECO:0000313" key="9">
    <source>
        <dbReference type="Proteomes" id="UP001433088"/>
    </source>
</evidence>
<dbReference type="InterPro" id="IPR050638">
    <property type="entry name" value="AA-Vitamin_Transporters"/>
</dbReference>
<gene>
    <name evidence="8" type="ORF">WMO23_02145</name>
</gene>
<evidence type="ECO:0000313" key="8">
    <source>
        <dbReference type="EMBL" id="MEQ2421536.1"/>
    </source>
</evidence>
<sequence length="286" mass="31239">MMRALFLLYAIWGFNWVVMKTANAYFPPVLFVAFRFLIGAAVMLSVCAWRRIPVPERKYWKWIAATGILQIAVNNVCMQIGMYSLTAGVVSVLNYTMPVWMAILAQLFLKERLTLRKIAGIAICIAGLFVLMDIHDLGNMTAVSIVLAGAAAWAASGIILKRHLQDSPPLQYSAWQMVVGSLLLFIVALIVPQPSIHWTTTAAACLLYNGILAAAVGFFLWNYILAHMEAGKAGVAILVVPVVGVVSGILVLGEAFTWHTALGILLVLGGVLLIVKPRRPRLSLTH</sequence>
<dbReference type="InterPro" id="IPR037185">
    <property type="entry name" value="EmrE-like"/>
</dbReference>